<reference evidence="2 3" key="1">
    <citation type="submission" date="2016-05" db="EMBL/GenBank/DDBJ databases">
        <authorList>
            <person name="Lavstsen T."/>
            <person name="Jespersen J.S."/>
        </authorList>
    </citation>
    <scope>NUCLEOTIDE SEQUENCE [LARGE SCALE GENOMIC DNA]</scope>
    <source>
        <strain evidence="2 3">KCJ1736</strain>
    </source>
</reference>
<evidence type="ECO:0000259" key="1">
    <source>
        <dbReference type="Pfam" id="PF01850"/>
    </source>
</evidence>
<evidence type="ECO:0000313" key="3">
    <source>
        <dbReference type="Proteomes" id="UP000077098"/>
    </source>
</evidence>
<dbReference type="PANTHER" id="PTHR36173">
    <property type="entry name" value="RIBONUCLEASE VAPC16-RELATED"/>
    <property type="match status" value="1"/>
</dbReference>
<dbReference type="Proteomes" id="UP000077098">
    <property type="component" value="Unassembled WGS sequence"/>
</dbReference>
<dbReference type="PANTHER" id="PTHR36173:SF1">
    <property type="entry name" value="RIBONUCLEASE VAPC22"/>
    <property type="match status" value="1"/>
</dbReference>
<protein>
    <submittedName>
        <fullName evidence="2">Twitching motility protein PilT</fullName>
    </submittedName>
</protein>
<gene>
    <name evidence="2" type="ORF">A7J57_23570</name>
</gene>
<proteinExistence type="predicted"/>
<dbReference type="Gene3D" id="3.40.50.1010">
    <property type="entry name" value="5'-nuclease"/>
    <property type="match status" value="1"/>
</dbReference>
<feature type="domain" description="PIN" evidence="1">
    <location>
        <begin position="5"/>
        <end position="124"/>
    </location>
</feature>
<dbReference type="InterPro" id="IPR002716">
    <property type="entry name" value="PIN_dom"/>
</dbReference>
<dbReference type="SUPFAM" id="SSF88723">
    <property type="entry name" value="PIN domain-like"/>
    <property type="match status" value="1"/>
</dbReference>
<sequence>MSDGILLDTCAVIWMSQGQPVSDEAVNVLNQSYQAGNPVCVSAVTAWEMGMLVAKGRLSETKSPQRWYDDFKREAEVIEQPVTAYIFIASCFLPQLAHKDPIDRILITTAREHDLTIITRDHVILAYGEAGHVKTLAC</sequence>
<dbReference type="EMBL" id="LXPS01000037">
    <property type="protein sequence ID" value="OAE39364.1"/>
    <property type="molecule type" value="Genomic_DNA"/>
</dbReference>
<dbReference type="Pfam" id="PF01850">
    <property type="entry name" value="PIN"/>
    <property type="match status" value="1"/>
</dbReference>
<dbReference type="InterPro" id="IPR041705">
    <property type="entry name" value="PIN_Sll0205"/>
</dbReference>
<evidence type="ECO:0000313" key="2">
    <source>
        <dbReference type="EMBL" id="OAE39364.1"/>
    </source>
</evidence>
<accession>A0A176X111</accession>
<dbReference type="InterPro" id="IPR029060">
    <property type="entry name" value="PIN-like_dom_sf"/>
</dbReference>
<comment type="caution">
    <text evidence="2">The sequence shown here is derived from an EMBL/GenBank/DDBJ whole genome shotgun (WGS) entry which is preliminary data.</text>
</comment>
<dbReference type="AlphaFoldDB" id="A0A176X111"/>
<dbReference type="CDD" id="cd09872">
    <property type="entry name" value="PIN_Sll0205-like"/>
    <property type="match status" value="1"/>
</dbReference>
<name>A0A176X111_AGRTU</name>
<dbReference type="RefSeq" id="WP_063950612.1">
    <property type="nucleotide sequence ID" value="NZ_LXPS01000037.1"/>
</dbReference>
<organism evidence="2 3">
    <name type="scientific">Agrobacterium tumefaciens</name>
    <dbReference type="NCBI Taxonomy" id="358"/>
    <lineage>
        <taxon>Bacteria</taxon>
        <taxon>Pseudomonadati</taxon>
        <taxon>Pseudomonadota</taxon>
        <taxon>Alphaproteobacteria</taxon>
        <taxon>Hyphomicrobiales</taxon>
        <taxon>Rhizobiaceae</taxon>
        <taxon>Rhizobium/Agrobacterium group</taxon>
        <taxon>Agrobacterium</taxon>
        <taxon>Agrobacterium tumefaciens complex</taxon>
    </lineage>
</organism>
<dbReference type="InterPro" id="IPR052919">
    <property type="entry name" value="TA_system_RNase"/>
</dbReference>